<keyword evidence="4" id="KW-0949">S-adenosyl-L-methionine</keyword>
<dbReference type="PANTHER" id="PTHR13563:SF5">
    <property type="entry name" value="TRNA METHYLTRANSFERASE 10 HOMOLOG C"/>
    <property type="match status" value="1"/>
</dbReference>
<dbReference type="PROSITE" id="PS51675">
    <property type="entry name" value="SAM_MT_TRM10"/>
    <property type="match status" value="1"/>
</dbReference>
<sequence>MVIAMALQTLLRRILLGCPASRKPLVLAIPSSTQCLSWSPLVIKDDIDDNSIKLSAKERIQMFNSEEQKKLHYLKLEYELMKTRHPHQVPQDLTDDNWLELYEMPSYTKRLKYLIHCSTNQRRKERQHLKKTEKLEVFKNRTEPEIRKFPLISERMIDDFDKKKLCNAILFDNPTIVFDMGYEDMMIPKEIKNLMYQLNMCYANNKRAIIPFNMIACNINPDGLYCKLLKKLEGTNCNNSFLERTEKHYLELFPSEKLVYLTPNSPNLLTKFSGEDVFIIGGLVDTHGQKPASFARAMGDNLRTAKLPLDKYLRWGIGKKNLTLDQVFNILLELHWSGDWHKALMHVPKRKVRGML</sequence>
<dbReference type="InterPro" id="IPR028564">
    <property type="entry name" value="MT_TRM10-typ"/>
</dbReference>
<dbReference type="InterPro" id="IPR038459">
    <property type="entry name" value="MT_TRM10-typ_sf"/>
</dbReference>
<keyword evidence="2" id="KW-0489">Methyltransferase</keyword>
<evidence type="ECO:0000256" key="9">
    <source>
        <dbReference type="ARBA" id="ARBA00029803"/>
    </source>
</evidence>
<evidence type="ECO:0000256" key="4">
    <source>
        <dbReference type="ARBA" id="ARBA00022691"/>
    </source>
</evidence>
<reference evidence="11 12" key="1">
    <citation type="submission" date="2024-11" db="EMBL/GenBank/DDBJ databases">
        <title>Chromosome-level genome assembly of the freshwater bivalve Anodonta woodiana.</title>
        <authorList>
            <person name="Chen X."/>
        </authorList>
    </citation>
    <scope>NUCLEOTIDE SEQUENCE [LARGE SCALE GENOMIC DNA]</scope>
    <source>
        <strain evidence="11">MN2024</strain>
        <tissue evidence="11">Gills</tissue>
    </source>
</reference>
<dbReference type="AlphaFoldDB" id="A0ABD3UUP5"/>
<evidence type="ECO:0000256" key="7">
    <source>
        <dbReference type="ARBA" id="ARBA00023054"/>
    </source>
</evidence>
<comment type="caution">
    <text evidence="11">The sequence shown here is derived from an EMBL/GenBank/DDBJ whole genome shotgun (WGS) entry which is preliminary data.</text>
</comment>
<keyword evidence="7" id="KW-0175">Coiled coil</keyword>
<evidence type="ECO:0000256" key="5">
    <source>
        <dbReference type="ARBA" id="ARBA00022694"/>
    </source>
</evidence>
<keyword evidence="8" id="KW-0496">Mitochondrion</keyword>
<evidence type="ECO:0000256" key="8">
    <source>
        <dbReference type="ARBA" id="ARBA00023128"/>
    </source>
</evidence>
<evidence type="ECO:0000256" key="2">
    <source>
        <dbReference type="ARBA" id="ARBA00022603"/>
    </source>
</evidence>
<feature type="domain" description="SAM-dependent MTase TRM10-type" evidence="10">
    <location>
        <begin position="161"/>
        <end position="354"/>
    </location>
</feature>
<keyword evidence="5" id="KW-0819">tRNA processing</keyword>
<organism evidence="11 12">
    <name type="scientific">Sinanodonta woodiana</name>
    <name type="common">Chinese pond mussel</name>
    <name type="synonym">Anodonta woodiana</name>
    <dbReference type="NCBI Taxonomy" id="1069815"/>
    <lineage>
        <taxon>Eukaryota</taxon>
        <taxon>Metazoa</taxon>
        <taxon>Spiralia</taxon>
        <taxon>Lophotrochozoa</taxon>
        <taxon>Mollusca</taxon>
        <taxon>Bivalvia</taxon>
        <taxon>Autobranchia</taxon>
        <taxon>Heteroconchia</taxon>
        <taxon>Palaeoheterodonta</taxon>
        <taxon>Unionida</taxon>
        <taxon>Unionoidea</taxon>
        <taxon>Unionidae</taxon>
        <taxon>Unioninae</taxon>
        <taxon>Sinanodonta</taxon>
    </lineage>
</organism>
<dbReference type="InterPro" id="IPR007356">
    <property type="entry name" value="tRNA_m1G_MeTrfase_euk"/>
</dbReference>
<dbReference type="Proteomes" id="UP001634394">
    <property type="component" value="Unassembled WGS sequence"/>
</dbReference>
<evidence type="ECO:0000313" key="12">
    <source>
        <dbReference type="Proteomes" id="UP001634394"/>
    </source>
</evidence>
<dbReference type="Gene3D" id="3.40.1280.30">
    <property type="match status" value="1"/>
</dbReference>
<keyword evidence="3" id="KW-0808">Transferase</keyword>
<dbReference type="GO" id="GO:0005739">
    <property type="term" value="C:mitochondrion"/>
    <property type="evidence" value="ECO:0007669"/>
    <property type="project" value="UniProtKB-SubCell"/>
</dbReference>
<dbReference type="CDD" id="cd18102">
    <property type="entry name" value="Trm10_MRRP1"/>
    <property type="match status" value="1"/>
</dbReference>
<proteinExistence type="predicted"/>
<dbReference type="GO" id="GO:0008168">
    <property type="term" value="F:methyltransferase activity"/>
    <property type="evidence" value="ECO:0007669"/>
    <property type="project" value="UniProtKB-KW"/>
</dbReference>
<evidence type="ECO:0000256" key="6">
    <source>
        <dbReference type="ARBA" id="ARBA00022946"/>
    </source>
</evidence>
<name>A0ABD3UUP5_SINWO</name>
<evidence type="ECO:0000259" key="10">
    <source>
        <dbReference type="PROSITE" id="PS51675"/>
    </source>
</evidence>
<evidence type="ECO:0000256" key="1">
    <source>
        <dbReference type="ARBA" id="ARBA00004173"/>
    </source>
</evidence>
<dbReference type="GO" id="GO:0008033">
    <property type="term" value="P:tRNA processing"/>
    <property type="evidence" value="ECO:0007669"/>
    <property type="project" value="UniProtKB-KW"/>
</dbReference>
<dbReference type="InterPro" id="IPR025812">
    <property type="entry name" value="Trm10_C_MTase_dom"/>
</dbReference>
<comment type="subcellular location">
    <subcellularLocation>
        <location evidence="1">Mitochondrion</location>
    </subcellularLocation>
</comment>
<protein>
    <recommendedName>
        <fullName evidence="9">RNA (guanine-9-)-methyltransferase domain-containing protein 1</fullName>
    </recommendedName>
</protein>
<keyword evidence="6" id="KW-0809">Transit peptide</keyword>
<dbReference type="EMBL" id="JBJQND010000015">
    <property type="protein sequence ID" value="KAL3853176.1"/>
    <property type="molecule type" value="Genomic_DNA"/>
</dbReference>
<evidence type="ECO:0000256" key="3">
    <source>
        <dbReference type="ARBA" id="ARBA00022679"/>
    </source>
</evidence>
<dbReference type="GO" id="GO:0032259">
    <property type="term" value="P:methylation"/>
    <property type="evidence" value="ECO:0007669"/>
    <property type="project" value="UniProtKB-KW"/>
</dbReference>
<dbReference type="PANTHER" id="PTHR13563">
    <property type="entry name" value="TRNA (GUANINE-9-) METHYLTRANSFERASE"/>
    <property type="match status" value="1"/>
</dbReference>
<keyword evidence="12" id="KW-1185">Reference proteome</keyword>
<evidence type="ECO:0000313" key="11">
    <source>
        <dbReference type="EMBL" id="KAL3853176.1"/>
    </source>
</evidence>
<gene>
    <name evidence="11" type="ORF">ACJMK2_016741</name>
</gene>
<accession>A0ABD3UUP5</accession>